<evidence type="ECO:0000313" key="2">
    <source>
        <dbReference type="EMBL" id="MFC7137067.1"/>
    </source>
</evidence>
<evidence type="ECO:0000313" key="3">
    <source>
        <dbReference type="Proteomes" id="UP001596368"/>
    </source>
</evidence>
<dbReference type="EMBL" id="JBHSZG010000001">
    <property type="protein sequence ID" value="MFC7137067.1"/>
    <property type="molecule type" value="Genomic_DNA"/>
</dbReference>
<name>A0ABD5XPQ1_9EURY</name>
<feature type="region of interest" description="Disordered" evidence="1">
    <location>
        <begin position="1"/>
        <end position="23"/>
    </location>
</feature>
<dbReference type="RefSeq" id="WP_284013840.1">
    <property type="nucleotide sequence ID" value="NZ_CP126156.1"/>
</dbReference>
<organism evidence="2 3">
    <name type="scientific">Halobaculum litoreum</name>
    <dbReference type="NCBI Taxonomy" id="3031998"/>
    <lineage>
        <taxon>Archaea</taxon>
        <taxon>Methanobacteriati</taxon>
        <taxon>Methanobacteriota</taxon>
        <taxon>Stenosarchaea group</taxon>
        <taxon>Halobacteria</taxon>
        <taxon>Halobacteriales</taxon>
        <taxon>Haloferacaceae</taxon>
        <taxon>Halobaculum</taxon>
    </lineage>
</organism>
<dbReference type="GeneID" id="81121022"/>
<proteinExistence type="predicted"/>
<dbReference type="AlphaFoldDB" id="A0ABD5XPQ1"/>
<dbReference type="Proteomes" id="UP001596368">
    <property type="component" value="Unassembled WGS sequence"/>
</dbReference>
<comment type="caution">
    <text evidence="2">The sequence shown here is derived from an EMBL/GenBank/DDBJ whole genome shotgun (WGS) entry which is preliminary data.</text>
</comment>
<gene>
    <name evidence="2" type="ORF">ACFQRB_12570</name>
</gene>
<sequence>MSSPRPPQVLADEVVASDDRDGRPLVVAGPPNALDGEASGVGDALLVGDGGTVSTFFRGFTRTELDGPPAAWDLNFDREVWGPRDGWVSFTTDQTFLGGTDDPADVVAELRIVAGQLSELEAVTR</sequence>
<reference evidence="2 3" key="1">
    <citation type="journal article" date="2019" name="Int. J. Syst. Evol. Microbiol.">
        <title>The Global Catalogue of Microorganisms (GCM) 10K type strain sequencing project: providing services to taxonomists for standard genome sequencing and annotation.</title>
        <authorList>
            <consortium name="The Broad Institute Genomics Platform"/>
            <consortium name="The Broad Institute Genome Sequencing Center for Infectious Disease"/>
            <person name="Wu L."/>
            <person name="Ma J."/>
        </authorList>
    </citation>
    <scope>NUCLEOTIDE SEQUENCE [LARGE SCALE GENOMIC DNA]</scope>
    <source>
        <strain evidence="2 3">DT92</strain>
    </source>
</reference>
<evidence type="ECO:0000256" key="1">
    <source>
        <dbReference type="SAM" id="MobiDB-lite"/>
    </source>
</evidence>
<evidence type="ECO:0008006" key="4">
    <source>
        <dbReference type="Google" id="ProtNLM"/>
    </source>
</evidence>
<protein>
    <recommendedName>
        <fullName evidence="4">PH domain-containing protein</fullName>
    </recommendedName>
</protein>
<keyword evidence="3" id="KW-1185">Reference proteome</keyword>
<accession>A0ABD5XPQ1</accession>